<dbReference type="InterPro" id="IPR052823">
    <property type="entry name" value="SXP/RAL-2_related"/>
</dbReference>
<feature type="region of interest" description="Disordered" evidence="1">
    <location>
        <begin position="21"/>
        <end position="54"/>
    </location>
</feature>
<sequence>MSTKLIFSVLLLSVMVLARPDGPKEHGKPEGHKGPKGPGGPKGPHGHGGPGLPPFLANVSAEGKKEFEKIFKNDSLKISEVDTQLAALAEKYGVAAIFKQFQANITAHLAEIKKNQTTVISNLSSVSDKLQAIFSNKDQTRVQQREAVEAVRKEHPVEVDALRFIRSKLEGPKGRHGGPHGGPKGGPRKEEKEEAASGSDEDSAEA</sequence>
<dbReference type="AlphaFoldDB" id="A0A6A5GQC6"/>
<gene>
    <name evidence="4" type="ORF">GCK72_014056</name>
</gene>
<dbReference type="EMBL" id="WUAV01000004">
    <property type="protein sequence ID" value="KAF1757600.1"/>
    <property type="molecule type" value="Genomic_DNA"/>
</dbReference>
<comment type="caution">
    <text evidence="4">The sequence shown here is derived from an EMBL/GenBank/DDBJ whole genome shotgun (WGS) entry which is preliminary data.</text>
</comment>
<feature type="compositionally biased region" description="Gly residues" evidence="1">
    <location>
        <begin position="36"/>
        <end position="50"/>
    </location>
</feature>
<evidence type="ECO:0000256" key="1">
    <source>
        <dbReference type="SAM" id="MobiDB-lite"/>
    </source>
</evidence>
<reference evidence="4 5" key="1">
    <citation type="submission" date="2019-12" db="EMBL/GenBank/DDBJ databases">
        <title>Chromosome-level assembly of the Caenorhabditis remanei genome.</title>
        <authorList>
            <person name="Teterina A.A."/>
            <person name="Willis J.H."/>
            <person name="Phillips P.C."/>
        </authorList>
    </citation>
    <scope>NUCLEOTIDE SEQUENCE [LARGE SCALE GENOMIC DNA]</scope>
    <source>
        <strain evidence="4 5">PX506</strain>
        <tissue evidence="4">Whole organism</tissue>
    </source>
</reference>
<organism evidence="4 5">
    <name type="scientific">Caenorhabditis remanei</name>
    <name type="common">Caenorhabditis vulgaris</name>
    <dbReference type="NCBI Taxonomy" id="31234"/>
    <lineage>
        <taxon>Eukaryota</taxon>
        <taxon>Metazoa</taxon>
        <taxon>Ecdysozoa</taxon>
        <taxon>Nematoda</taxon>
        <taxon>Chromadorea</taxon>
        <taxon>Rhabditida</taxon>
        <taxon>Rhabditina</taxon>
        <taxon>Rhabditomorpha</taxon>
        <taxon>Rhabditoidea</taxon>
        <taxon>Rhabditidae</taxon>
        <taxon>Peloderinae</taxon>
        <taxon>Caenorhabditis</taxon>
    </lineage>
</organism>
<feature type="signal peptide" evidence="2">
    <location>
        <begin position="1"/>
        <end position="18"/>
    </location>
</feature>
<dbReference type="Pfam" id="PF02520">
    <property type="entry name" value="ANIS5_cation-bd"/>
    <property type="match status" value="1"/>
</dbReference>
<dbReference type="CTD" id="9827942"/>
<keyword evidence="2" id="KW-0732">Signal</keyword>
<name>A0A6A5GQC6_CAERE</name>
<proteinExistence type="predicted"/>
<evidence type="ECO:0000259" key="3">
    <source>
        <dbReference type="Pfam" id="PF02520"/>
    </source>
</evidence>
<dbReference type="InterPro" id="IPR003677">
    <property type="entry name" value="ANIS5_cation-bd"/>
</dbReference>
<dbReference type="PANTHER" id="PTHR21593:SF22">
    <property type="entry name" value="PROTEIN CBG18492"/>
    <property type="match status" value="1"/>
</dbReference>
<dbReference type="GeneID" id="9827942"/>
<dbReference type="PANTHER" id="PTHR21593">
    <property type="entry name" value="PRION-LIKE- Q/N-RICH -DOMAIN-BEARING PROTEIN PROTEIN"/>
    <property type="match status" value="1"/>
</dbReference>
<protein>
    <recommendedName>
        <fullName evidence="3">SXP/RAL-2 family protein Ani s 5-like cation-binding domain-containing protein</fullName>
    </recommendedName>
</protein>
<dbReference type="RefSeq" id="XP_003090020.2">
    <property type="nucleotide sequence ID" value="XM_003089972.2"/>
</dbReference>
<feature type="domain" description="SXP/RAL-2 family protein Ani s 5-like cation-binding" evidence="3">
    <location>
        <begin position="62"/>
        <end position="169"/>
    </location>
</feature>
<evidence type="ECO:0000313" key="4">
    <source>
        <dbReference type="EMBL" id="KAF1757600.1"/>
    </source>
</evidence>
<evidence type="ECO:0000313" key="5">
    <source>
        <dbReference type="Proteomes" id="UP000483820"/>
    </source>
</evidence>
<evidence type="ECO:0000256" key="2">
    <source>
        <dbReference type="SAM" id="SignalP"/>
    </source>
</evidence>
<accession>A0A6A5GQC6</accession>
<feature type="chain" id="PRO_5025597554" description="SXP/RAL-2 family protein Ani s 5-like cation-binding domain-containing protein" evidence="2">
    <location>
        <begin position="19"/>
        <end position="206"/>
    </location>
</feature>
<dbReference type="KEGG" id="crq:GCK72_014056"/>
<dbReference type="Proteomes" id="UP000483820">
    <property type="component" value="Chromosome IV"/>
</dbReference>
<feature type="region of interest" description="Disordered" evidence="1">
    <location>
        <begin position="165"/>
        <end position="206"/>
    </location>
</feature>
<feature type="compositionally biased region" description="Basic and acidic residues" evidence="1">
    <location>
        <begin position="21"/>
        <end position="33"/>
    </location>
</feature>